<accession>A0ABP0SHS5</accession>
<proteinExistence type="predicted"/>
<dbReference type="EMBL" id="CAXAMN010027606">
    <property type="protein sequence ID" value="CAK9111826.1"/>
    <property type="molecule type" value="Genomic_DNA"/>
</dbReference>
<sequence length="159" mass="18088">MDFATNLALKAYLAVPFVEEMRVLTDWTITRTSMDFFMWMKLEDTQQSLYRTKRDFHMRRWYPPAAPRPAWEKVLQGGLLLVGLALLIVAPIALFSTLNPNLQSNRLTSASLSGNLIVQSSAEGIRQLLVYEGSQTSIVSEPVRSDQTFGCLWLQSQHH</sequence>
<keyword evidence="1" id="KW-0812">Transmembrane</keyword>
<dbReference type="Pfam" id="PF24874">
    <property type="entry name" value="Piezo_THU9_anchor"/>
    <property type="match status" value="1"/>
</dbReference>
<reference evidence="3 4" key="1">
    <citation type="submission" date="2024-02" db="EMBL/GenBank/DDBJ databases">
        <authorList>
            <person name="Chen Y."/>
            <person name="Shah S."/>
            <person name="Dougan E. K."/>
            <person name="Thang M."/>
            <person name="Chan C."/>
        </authorList>
    </citation>
    <scope>NUCLEOTIDE SEQUENCE [LARGE SCALE GENOMIC DNA]</scope>
</reference>
<comment type="caution">
    <text evidence="3">The sequence shown here is derived from an EMBL/GenBank/DDBJ whole genome shotgun (WGS) entry which is preliminary data.</text>
</comment>
<organism evidence="3 4">
    <name type="scientific">Durusdinium trenchii</name>
    <dbReference type="NCBI Taxonomy" id="1381693"/>
    <lineage>
        <taxon>Eukaryota</taxon>
        <taxon>Sar</taxon>
        <taxon>Alveolata</taxon>
        <taxon>Dinophyceae</taxon>
        <taxon>Suessiales</taxon>
        <taxon>Symbiodiniaceae</taxon>
        <taxon>Durusdinium</taxon>
    </lineage>
</organism>
<evidence type="ECO:0000313" key="3">
    <source>
        <dbReference type="EMBL" id="CAK9111826.1"/>
    </source>
</evidence>
<dbReference type="Proteomes" id="UP001642484">
    <property type="component" value="Unassembled WGS sequence"/>
</dbReference>
<gene>
    <name evidence="3" type="ORF">CCMP2556_LOCUS51869</name>
</gene>
<dbReference type="InterPro" id="IPR027272">
    <property type="entry name" value="Piezo"/>
</dbReference>
<evidence type="ECO:0000313" key="4">
    <source>
        <dbReference type="Proteomes" id="UP001642484"/>
    </source>
</evidence>
<dbReference type="PANTHER" id="PTHR13167:SF25">
    <property type="entry name" value="PIEZO-TYPE MECHANOSENSITIVE ION CHANNEL COMPONENT"/>
    <property type="match status" value="1"/>
</dbReference>
<name>A0ABP0SHS5_9DINO</name>
<dbReference type="PANTHER" id="PTHR13167">
    <property type="entry name" value="PIEZO-TYPE MECHANOSENSITIVE ION CHANNEL COMPONENT"/>
    <property type="match status" value="1"/>
</dbReference>
<protein>
    <recommendedName>
        <fullName evidence="2">Piezo THU9 and anchor domain-containing protein</fullName>
    </recommendedName>
</protein>
<keyword evidence="1" id="KW-0472">Membrane</keyword>
<feature type="transmembrane region" description="Helical" evidence="1">
    <location>
        <begin position="78"/>
        <end position="98"/>
    </location>
</feature>
<evidence type="ECO:0000259" key="2">
    <source>
        <dbReference type="Pfam" id="PF24874"/>
    </source>
</evidence>
<keyword evidence="4" id="KW-1185">Reference proteome</keyword>
<feature type="domain" description="Piezo THU9 and anchor" evidence="2">
    <location>
        <begin position="4"/>
        <end position="96"/>
    </location>
</feature>
<dbReference type="InterPro" id="IPR056770">
    <property type="entry name" value="Piezo_THU9_anchor"/>
</dbReference>
<keyword evidence="1" id="KW-1133">Transmembrane helix</keyword>
<evidence type="ECO:0000256" key="1">
    <source>
        <dbReference type="SAM" id="Phobius"/>
    </source>
</evidence>